<gene>
    <name evidence="2" type="ORF">ElP_26960</name>
</gene>
<reference evidence="2 3" key="1">
    <citation type="submission" date="2019-02" db="EMBL/GenBank/DDBJ databases">
        <title>Deep-cultivation of Planctomycetes and their phenomic and genomic characterization uncovers novel biology.</title>
        <authorList>
            <person name="Wiegand S."/>
            <person name="Jogler M."/>
            <person name="Boedeker C."/>
            <person name="Pinto D."/>
            <person name="Vollmers J."/>
            <person name="Rivas-Marin E."/>
            <person name="Kohn T."/>
            <person name="Peeters S.H."/>
            <person name="Heuer A."/>
            <person name="Rast P."/>
            <person name="Oberbeckmann S."/>
            <person name="Bunk B."/>
            <person name="Jeske O."/>
            <person name="Meyerdierks A."/>
            <person name="Storesund J.E."/>
            <person name="Kallscheuer N."/>
            <person name="Luecker S."/>
            <person name="Lage O.M."/>
            <person name="Pohl T."/>
            <person name="Merkel B.J."/>
            <person name="Hornburger P."/>
            <person name="Mueller R.-W."/>
            <person name="Bruemmer F."/>
            <person name="Labrenz M."/>
            <person name="Spormann A.M."/>
            <person name="Op den Camp H."/>
            <person name="Overmann J."/>
            <person name="Amann R."/>
            <person name="Jetten M.S.M."/>
            <person name="Mascher T."/>
            <person name="Medema M.H."/>
            <person name="Devos D.P."/>
            <person name="Kaster A.-K."/>
            <person name="Ovreas L."/>
            <person name="Rohde M."/>
            <person name="Galperin M.Y."/>
            <person name="Jogler C."/>
        </authorList>
    </citation>
    <scope>NUCLEOTIDE SEQUENCE [LARGE SCALE GENOMIC DNA]</scope>
    <source>
        <strain evidence="2 3">ElP</strain>
    </source>
</reference>
<keyword evidence="1" id="KW-0812">Transmembrane</keyword>
<feature type="transmembrane region" description="Helical" evidence="1">
    <location>
        <begin position="66"/>
        <end position="88"/>
    </location>
</feature>
<keyword evidence="3" id="KW-1185">Reference proteome</keyword>
<dbReference type="Proteomes" id="UP000317835">
    <property type="component" value="Chromosome"/>
</dbReference>
<dbReference type="KEGG" id="tpla:ElP_26960"/>
<accession>A0A518H1V2</accession>
<keyword evidence="1" id="KW-1133">Transmembrane helix</keyword>
<dbReference type="AlphaFoldDB" id="A0A518H1V2"/>
<feature type="transmembrane region" description="Helical" evidence="1">
    <location>
        <begin position="35"/>
        <end position="54"/>
    </location>
</feature>
<protein>
    <recommendedName>
        <fullName evidence="4">Glycine zipper domain-containing protein</fullName>
    </recommendedName>
</protein>
<evidence type="ECO:0000256" key="1">
    <source>
        <dbReference type="SAM" id="Phobius"/>
    </source>
</evidence>
<evidence type="ECO:0000313" key="2">
    <source>
        <dbReference type="EMBL" id="QDV34800.1"/>
    </source>
</evidence>
<dbReference type="EMBL" id="CP036426">
    <property type="protein sequence ID" value="QDV34800.1"/>
    <property type="molecule type" value="Genomic_DNA"/>
</dbReference>
<sequence length="102" mass="10222">MEAHRDGLTPRMEPFPSIETKLALLNARKAVAVETFAALGASLGLALGIVGGLGRGSAPGSVKGGLAGLVLGAAAGGGAALGMLQIYYSRFDPQSDTCCCRC</sequence>
<keyword evidence="1" id="KW-0472">Membrane</keyword>
<proteinExistence type="predicted"/>
<name>A0A518H1V2_9BACT</name>
<dbReference type="RefSeq" id="WP_145269958.1">
    <property type="nucleotide sequence ID" value="NZ_CP036426.1"/>
</dbReference>
<organism evidence="2 3">
    <name type="scientific">Tautonia plasticadhaerens</name>
    <dbReference type="NCBI Taxonomy" id="2527974"/>
    <lineage>
        <taxon>Bacteria</taxon>
        <taxon>Pseudomonadati</taxon>
        <taxon>Planctomycetota</taxon>
        <taxon>Planctomycetia</taxon>
        <taxon>Isosphaerales</taxon>
        <taxon>Isosphaeraceae</taxon>
        <taxon>Tautonia</taxon>
    </lineage>
</organism>
<evidence type="ECO:0008006" key="4">
    <source>
        <dbReference type="Google" id="ProtNLM"/>
    </source>
</evidence>
<evidence type="ECO:0000313" key="3">
    <source>
        <dbReference type="Proteomes" id="UP000317835"/>
    </source>
</evidence>